<name>A0ABU7XKU7_9HYPH</name>
<accession>A0ABU7XKU7</accession>
<dbReference type="SUPFAM" id="SSF56784">
    <property type="entry name" value="HAD-like"/>
    <property type="match status" value="1"/>
</dbReference>
<dbReference type="SFLD" id="SFLDG01136">
    <property type="entry name" value="C1.6:_Phosphoserine_Phosphatas"/>
    <property type="match status" value="1"/>
</dbReference>
<evidence type="ECO:0000256" key="2">
    <source>
        <dbReference type="ARBA" id="ARBA00005135"/>
    </source>
</evidence>
<proteinExistence type="inferred from homology"/>
<gene>
    <name evidence="14" type="primary">serB</name>
    <name evidence="14" type="ORF">V3H18_14530</name>
</gene>
<evidence type="ECO:0000313" key="15">
    <source>
        <dbReference type="Proteomes" id="UP001350748"/>
    </source>
</evidence>
<evidence type="ECO:0000256" key="10">
    <source>
        <dbReference type="ARBA" id="ARBA00023299"/>
    </source>
</evidence>
<dbReference type="Pfam" id="PF12710">
    <property type="entry name" value="HAD"/>
    <property type="match status" value="1"/>
</dbReference>
<dbReference type="SFLD" id="SFLDS00003">
    <property type="entry name" value="Haloacid_Dehalogenase"/>
    <property type="match status" value="1"/>
</dbReference>
<comment type="catalytic activity">
    <reaction evidence="13">
        <text>O-phospho-D-serine + H2O = D-serine + phosphate</text>
        <dbReference type="Rhea" id="RHEA:24873"/>
        <dbReference type="ChEBI" id="CHEBI:15377"/>
        <dbReference type="ChEBI" id="CHEBI:35247"/>
        <dbReference type="ChEBI" id="CHEBI:43474"/>
        <dbReference type="ChEBI" id="CHEBI:58680"/>
        <dbReference type="EC" id="3.1.3.3"/>
    </reaction>
</comment>
<evidence type="ECO:0000256" key="5">
    <source>
        <dbReference type="ARBA" id="ARBA00015196"/>
    </source>
</evidence>
<dbReference type="Gene3D" id="3.40.50.1000">
    <property type="entry name" value="HAD superfamily/HAD-like"/>
    <property type="match status" value="1"/>
</dbReference>
<evidence type="ECO:0000256" key="3">
    <source>
        <dbReference type="ARBA" id="ARBA00009184"/>
    </source>
</evidence>
<comment type="pathway">
    <text evidence="2">Amino-acid biosynthesis; L-serine biosynthesis; L-serine from 3-phospho-D-glycerate: step 3/3.</text>
</comment>
<comment type="caution">
    <text evidence="14">The sequence shown here is derived from an EMBL/GenBank/DDBJ whole genome shotgun (WGS) entry which is preliminary data.</text>
</comment>
<reference evidence="14 15" key="1">
    <citation type="submission" date="2024-02" db="EMBL/GenBank/DDBJ databases">
        <authorList>
            <person name="Grouzdev D."/>
        </authorList>
    </citation>
    <scope>NUCLEOTIDE SEQUENCE [LARGE SCALE GENOMIC DNA]</scope>
    <source>
        <strain evidence="14 15">9N</strain>
    </source>
</reference>
<dbReference type="RefSeq" id="WP_332082798.1">
    <property type="nucleotide sequence ID" value="NZ_JAZHYN010000056.1"/>
</dbReference>
<organism evidence="14 15">
    <name type="scientific">Methylocystis borbori</name>
    <dbReference type="NCBI Taxonomy" id="3118750"/>
    <lineage>
        <taxon>Bacteria</taxon>
        <taxon>Pseudomonadati</taxon>
        <taxon>Pseudomonadota</taxon>
        <taxon>Alphaproteobacteria</taxon>
        <taxon>Hyphomicrobiales</taxon>
        <taxon>Methylocystaceae</taxon>
        <taxon>Methylocystis</taxon>
    </lineage>
</organism>
<comment type="similarity">
    <text evidence="3">Belongs to the HAD-like hydrolase superfamily. SerB family.</text>
</comment>
<keyword evidence="6" id="KW-0028">Amino-acid biosynthesis</keyword>
<sequence>MSKPIHYVATFVAGQGGALDDRALSNALLDAGVAEAGRDWLAPGLAADVFLSGERRDLDDLRERLHTAAARAFLDVIVQPPEGRRKKLLVADMDSTMIGQECVDELADLVGLRAHVAAITERAMRGEVAFEDALKERIGLLAGVRLDEIETLLTRITLTPGARMLVRTMRAQGAHTALVSGGFTQFTEPVAALIGFHETRANRLEIADGKLTGSVLAPVLGRAAKRAALEELREAYGLSREETLAVGDGANDLDMLGEAGLGVAYRAKPKVAAAAHARVDFADLTALLYAQGYRREEFVEQTLSPRAGRGQGEGHGD</sequence>
<protein>
    <recommendedName>
        <fullName evidence="5">Phosphoserine phosphatase</fullName>
        <ecNumber evidence="4">3.1.3.3</ecNumber>
    </recommendedName>
    <alternativeName>
        <fullName evidence="11">O-phosphoserine phosphohydrolase</fullName>
    </alternativeName>
</protein>
<dbReference type="SFLD" id="SFLDF00029">
    <property type="entry name" value="phosphoserine_phosphatase"/>
    <property type="match status" value="1"/>
</dbReference>
<evidence type="ECO:0000256" key="4">
    <source>
        <dbReference type="ARBA" id="ARBA00012640"/>
    </source>
</evidence>
<comment type="cofactor">
    <cofactor evidence="1">
        <name>Mg(2+)</name>
        <dbReference type="ChEBI" id="CHEBI:18420"/>
    </cofactor>
</comment>
<evidence type="ECO:0000256" key="12">
    <source>
        <dbReference type="ARBA" id="ARBA00048138"/>
    </source>
</evidence>
<dbReference type="InterPro" id="IPR050582">
    <property type="entry name" value="HAD-like_SerB"/>
</dbReference>
<dbReference type="GO" id="GO:0016787">
    <property type="term" value="F:hydrolase activity"/>
    <property type="evidence" value="ECO:0007669"/>
    <property type="project" value="UniProtKB-KW"/>
</dbReference>
<dbReference type="EMBL" id="JAZHYN010000056">
    <property type="protein sequence ID" value="MEF3367750.1"/>
    <property type="molecule type" value="Genomic_DNA"/>
</dbReference>
<evidence type="ECO:0000256" key="9">
    <source>
        <dbReference type="ARBA" id="ARBA00022842"/>
    </source>
</evidence>
<keyword evidence="10" id="KW-0718">Serine biosynthesis</keyword>
<dbReference type="Proteomes" id="UP001350748">
    <property type="component" value="Unassembled WGS sequence"/>
</dbReference>
<dbReference type="InterPro" id="IPR023214">
    <property type="entry name" value="HAD_sf"/>
</dbReference>
<dbReference type="InterPro" id="IPR004469">
    <property type="entry name" value="PSP"/>
</dbReference>
<evidence type="ECO:0000256" key="8">
    <source>
        <dbReference type="ARBA" id="ARBA00022801"/>
    </source>
</evidence>
<comment type="catalytic activity">
    <reaction evidence="12">
        <text>O-phospho-L-serine + H2O = L-serine + phosphate</text>
        <dbReference type="Rhea" id="RHEA:21208"/>
        <dbReference type="ChEBI" id="CHEBI:15377"/>
        <dbReference type="ChEBI" id="CHEBI:33384"/>
        <dbReference type="ChEBI" id="CHEBI:43474"/>
        <dbReference type="ChEBI" id="CHEBI:57524"/>
        <dbReference type="EC" id="3.1.3.3"/>
    </reaction>
</comment>
<dbReference type="NCBIfam" id="TIGR00338">
    <property type="entry name" value="serB"/>
    <property type="match status" value="1"/>
</dbReference>
<dbReference type="PANTHER" id="PTHR43344">
    <property type="entry name" value="PHOSPHOSERINE PHOSPHATASE"/>
    <property type="match status" value="1"/>
</dbReference>
<evidence type="ECO:0000313" key="14">
    <source>
        <dbReference type="EMBL" id="MEF3367750.1"/>
    </source>
</evidence>
<evidence type="ECO:0000256" key="13">
    <source>
        <dbReference type="ARBA" id="ARBA00048523"/>
    </source>
</evidence>
<dbReference type="EC" id="3.1.3.3" evidence="4"/>
<keyword evidence="7" id="KW-0479">Metal-binding</keyword>
<keyword evidence="15" id="KW-1185">Reference proteome</keyword>
<dbReference type="SFLD" id="SFLDG01137">
    <property type="entry name" value="C1.6.1:_Phosphoserine_Phosphat"/>
    <property type="match status" value="1"/>
</dbReference>
<evidence type="ECO:0000256" key="7">
    <source>
        <dbReference type="ARBA" id="ARBA00022723"/>
    </source>
</evidence>
<dbReference type="NCBIfam" id="TIGR01488">
    <property type="entry name" value="HAD-SF-IB"/>
    <property type="match status" value="1"/>
</dbReference>
<dbReference type="PANTHER" id="PTHR43344:SF2">
    <property type="entry name" value="PHOSPHOSERINE PHOSPHATASE"/>
    <property type="match status" value="1"/>
</dbReference>
<evidence type="ECO:0000256" key="1">
    <source>
        <dbReference type="ARBA" id="ARBA00001946"/>
    </source>
</evidence>
<evidence type="ECO:0000256" key="11">
    <source>
        <dbReference type="ARBA" id="ARBA00031693"/>
    </source>
</evidence>
<keyword evidence="8 14" id="KW-0378">Hydrolase</keyword>
<keyword evidence="9" id="KW-0460">Magnesium</keyword>
<dbReference type="InterPro" id="IPR036412">
    <property type="entry name" value="HAD-like_sf"/>
</dbReference>
<evidence type="ECO:0000256" key="6">
    <source>
        <dbReference type="ARBA" id="ARBA00022605"/>
    </source>
</evidence>